<sequence length="1086" mass="126621">RTRKDLSGKVSDMMKILLLLFVTPYLAFGQRTIRCPFGLSTFSADSVNTYFQCQSNGVATLQSCPKNQFYWAKFGRCMELERQERNSTDVKYLNDVPVFGRNVQVGDLYNAHADRIVSGENLFTQETIDRERHRTTRTGSSANLFSARTTSDRLDGMRMSKRMSVSFLSGLLKTSGSGRFLYSANPTEDERTITFEHQITTHALSMKNNIQPEGGVCDQDTEATHTVSSVTYGLDCWMTFRRMVKKNESRVGVDNRLRHFASKMAFYATMVDSQYTEEEREFLQDMNVEVYVDFATDSLGSLTYQQATRIYKRLPTLLGNAPDYKSSKPVMMDIVPLSSFCDNGKHQKPKVVKEMGQSVQRTLMNFMQNLENFQSKAASMSIKDSILAFDDSNILRWFQIALSDKLKQLERYMNEIVPRVRSGDQSEREIINLMGDDWMYPFTLEKCKQFLNEREKEVEVMENILDIFKYDHQQNTYDVTQQQQNDESAKQQQQQNVDIKATWRALESYVKNDKLVAFNINVMSDVMDIERFLQPGRMEEKWWLSNETILYNMAQRARQFKQFTDQNSAPQKSGYLVRFVRYRDDEPFSVFSFSGPQGQSKSEIFNIPIRPEQPVEKEVGVDHITLGINKVPYGNSFYQSLVVFWKRQGSENYEQANKYDIKDIHRNLEQIIIRNLNPSTDYEFQFAYDTEFGQSRLSEMSDVIRTKVATKPRNLRVVNNTNEEISLAWDEPSMMADNRSVVYYTVSMFRDNKTIRHLTVENREARFNRMTFMKMGEYKFQVVAMVTKMETSLPSEMLMVQKCPNPPREIFLQEREYSFVALNWDHKNSDQMNNTNEDNQLEYIVYYAPRNENNNNGSIDSWKTIRTQFSGILLNDLKEDEKYIVKIKVSTNDCTSEFSRPLYFSTRQSNQTESLMEQQMSNFTQKFTDEAERVHQSVQQMNQFMNEQIKNQTEMMMNQTEILIQNLQFKVMKAIEDTTERSTGCKWTMGDGISRVELALNGEFENKWDCYRACIKKSGHTRHQTINGATYGVKSGLNGKCFCEKEMRAIDGMDSRYLTCRFAPVYNFDDNNKDDNQKKNNVQMNN</sequence>
<keyword evidence="3" id="KW-1185">Reference proteome</keyword>
<dbReference type="AlphaFoldDB" id="A0A7M6DNW4"/>
<dbReference type="EnsemblMetazoa" id="CLYHEMT018971.1">
    <property type="protein sequence ID" value="CLYHEMP018971.1"/>
    <property type="gene ID" value="CLYHEMG018971"/>
</dbReference>
<dbReference type="SUPFAM" id="SSF49265">
    <property type="entry name" value="Fibronectin type III"/>
    <property type="match status" value="2"/>
</dbReference>
<accession>A0A7M6DNW4</accession>
<protein>
    <recommendedName>
        <fullName evidence="1">Fibronectin type-III domain-containing protein</fullName>
    </recommendedName>
</protein>
<evidence type="ECO:0000313" key="3">
    <source>
        <dbReference type="Proteomes" id="UP000594262"/>
    </source>
</evidence>
<feature type="domain" description="Fibronectin type-III" evidence="1">
    <location>
        <begin position="711"/>
        <end position="806"/>
    </location>
</feature>
<organism evidence="2 3">
    <name type="scientific">Clytia hemisphaerica</name>
    <dbReference type="NCBI Taxonomy" id="252671"/>
    <lineage>
        <taxon>Eukaryota</taxon>
        <taxon>Metazoa</taxon>
        <taxon>Cnidaria</taxon>
        <taxon>Hydrozoa</taxon>
        <taxon>Hydroidolina</taxon>
        <taxon>Leptothecata</taxon>
        <taxon>Obeliida</taxon>
        <taxon>Clytiidae</taxon>
        <taxon>Clytia</taxon>
    </lineage>
</organism>
<feature type="domain" description="Fibronectin type-III" evidence="1">
    <location>
        <begin position="610"/>
        <end position="709"/>
    </location>
</feature>
<dbReference type="PROSITE" id="PS50853">
    <property type="entry name" value="FN3"/>
    <property type="match status" value="2"/>
</dbReference>
<dbReference type="PANTHER" id="PTHR31594">
    <property type="entry name" value="AIG1-TYPE G DOMAIN-CONTAINING PROTEIN"/>
    <property type="match status" value="1"/>
</dbReference>
<dbReference type="SUPFAM" id="SSF57625">
    <property type="entry name" value="Invertebrate chitin-binding proteins"/>
    <property type="match status" value="1"/>
</dbReference>
<dbReference type="PANTHER" id="PTHR31594:SF16">
    <property type="entry name" value="SI:CH211-281L24.3"/>
    <property type="match status" value="1"/>
</dbReference>
<evidence type="ECO:0000313" key="2">
    <source>
        <dbReference type="EnsemblMetazoa" id="CLYHEMP018971.1"/>
    </source>
</evidence>
<dbReference type="InterPro" id="IPR052090">
    <property type="entry name" value="Cytolytic_pore-forming_toxin"/>
</dbReference>
<dbReference type="InterPro" id="IPR036116">
    <property type="entry name" value="FN3_sf"/>
</dbReference>
<dbReference type="Proteomes" id="UP000594262">
    <property type="component" value="Unplaced"/>
</dbReference>
<proteinExistence type="predicted"/>
<dbReference type="Gene3D" id="2.60.40.10">
    <property type="entry name" value="Immunoglobulins"/>
    <property type="match status" value="3"/>
</dbReference>
<dbReference type="SMART" id="SM00060">
    <property type="entry name" value="FN3"/>
    <property type="match status" value="3"/>
</dbReference>
<dbReference type="InterPro" id="IPR013783">
    <property type="entry name" value="Ig-like_fold"/>
</dbReference>
<dbReference type="GO" id="GO:0008061">
    <property type="term" value="F:chitin binding"/>
    <property type="evidence" value="ECO:0007669"/>
    <property type="project" value="InterPro"/>
</dbReference>
<dbReference type="InterPro" id="IPR003961">
    <property type="entry name" value="FN3_dom"/>
</dbReference>
<dbReference type="InterPro" id="IPR036508">
    <property type="entry name" value="Chitin-bd_dom_sf"/>
</dbReference>
<name>A0A7M6DNW4_9CNID</name>
<evidence type="ECO:0000259" key="1">
    <source>
        <dbReference type="PROSITE" id="PS50853"/>
    </source>
</evidence>
<dbReference type="CDD" id="cd00063">
    <property type="entry name" value="FN3"/>
    <property type="match status" value="3"/>
</dbReference>
<reference evidence="2" key="1">
    <citation type="submission" date="2021-01" db="UniProtKB">
        <authorList>
            <consortium name="EnsemblMetazoa"/>
        </authorList>
    </citation>
    <scope>IDENTIFICATION</scope>
</reference>